<dbReference type="PROSITE" id="PS51257">
    <property type="entry name" value="PROKAR_LIPOPROTEIN"/>
    <property type="match status" value="1"/>
</dbReference>
<feature type="signal peptide" evidence="1">
    <location>
        <begin position="1"/>
        <end position="23"/>
    </location>
</feature>
<name>A0ABQ3B7H8_9GAMM</name>
<sequence length="300" mass="34360">MDRLTSKIYTLIMALIACKLACAAEDVTYVSSPQNSAGPMVVSYLKLDDFDAHYAYRYQLIDRALELTRTEFGDYQYQPFNSQSTSIRYAQLLGEGKQINLLWASPGTPISRANAVMIPIDILKGLLGYRACLINKNELPGLEFVTDRLSFDKIKFGQAQWPDREIYKTNRLIEVDAPSFDALFKMLGARRFDCIPLGIDEIEEVYHSKITEYPFLAIDSHLLIYYHYPMYFYVSKKTPELAQRLKLGLQKMQVNGEFNQIFAKHHAQHLAKLDLKKRKLICLNSPYSSDQGDCAIPQVD</sequence>
<feature type="chain" id="PRO_5045866170" description="Solute-binding protein family 3/N-terminal domain-containing protein" evidence="1">
    <location>
        <begin position="24"/>
        <end position="300"/>
    </location>
</feature>
<dbReference type="EMBL" id="BMYZ01000003">
    <property type="protein sequence ID" value="GGY83316.1"/>
    <property type="molecule type" value="Genomic_DNA"/>
</dbReference>
<accession>A0ABQ3B7H8</accession>
<gene>
    <name evidence="2" type="ORF">GCM10011613_30250</name>
</gene>
<keyword evidence="1" id="KW-0732">Signal</keyword>
<evidence type="ECO:0000313" key="3">
    <source>
        <dbReference type="Proteomes" id="UP000619761"/>
    </source>
</evidence>
<dbReference type="SUPFAM" id="SSF53850">
    <property type="entry name" value="Periplasmic binding protein-like II"/>
    <property type="match status" value="1"/>
</dbReference>
<evidence type="ECO:0000313" key="2">
    <source>
        <dbReference type="EMBL" id="GGY83316.1"/>
    </source>
</evidence>
<organism evidence="2 3">
    <name type="scientific">Cellvibrio zantedeschiae</name>
    <dbReference type="NCBI Taxonomy" id="1237077"/>
    <lineage>
        <taxon>Bacteria</taxon>
        <taxon>Pseudomonadati</taxon>
        <taxon>Pseudomonadota</taxon>
        <taxon>Gammaproteobacteria</taxon>
        <taxon>Cellvibrionales</taxon>
        <taxon>Cellvibrionaceae</taxon>
        <taxon>Cellvibrio</taxon>
    </lineage>
</organism>
<protein>
    <recommendedName>
        <fullName evidence="4">Solute-binding protein family 3/N-terminal domain-containing protein</fullName>
    </recommendedName>
</protein>
<reference evidence="3" key="1">
    <citation type="journal article" date="2019" name="Int. J. Syst. Evol. Microbiol.">
        <title>The Global Catalogue of Microorganisms (GCM) 10K type strain sequencing project: providing services to taxonomists for standard genome sequencing and annotation.</title>
        <authorList>
            <consortium name="The Broad Institute Genomics Platform"/>
            <consortium name="The Broad Institute Genome Sequencing Center for Infectious Disease"/>
            <person name="Wu L."/>
            <person name="Ma J."/>
        </authorList>
    </citation>
    <scope>NUCLEOTIDE SEQUENCE [LARGE SCALE GENOMIC DNA]</scope>
    <source>
        <strain evidence="3">KCTC 32239</strain>
    </source>
</reference>
<keyword evidence="3" id="KW-1185">Reference proteome</keyword>
<dbReference type="Gene3D" id="3.40.190.10">
    <property type="entry name" value="Periplasmic binding protein-like II"/>
    <property type="match status" value="1"/>
</dbReference>
<evidence type="ECO:0008006" key="4">
    <source>
        <dbReference type="Google" id="ProtNLM"/>
    </source>
</evidence>
<comment type="caution">
    <text evidence="2">The sequence shown here is derived from an EMBL/GenBank/DDBJ whole genome shotgun (WGS) entry which is preliminary data.</text>
</comment>
<proteinExistence type="predicted"/>
<evidence type="ECO:0000256" key="1">
    <source>
        <dbReference type="SAM" id="SignalP"/>
    </source>
</evidence>
<dbReference type="Proteomes" id="UP000619761">
    <property type="component" value="Unassembled WGS sequence"/>
</dbReference>
<dbReference type="RefSeq" id="WP_189420108.1">
    <property type="nucleotide sequence ID" value="NZ_BMYZ01000003.1"/>
</dbReference>